<evidence type="ECO:0000256" key="3">
    <source>
        <dbReference type="SAM" id="MobiDB-lite"/>
    </source>
</evidence>
<dbReference type="Gene3D" id="1.10.555.10">
    <property type="entry name" value="Rho GTPase activation protein"/>
    <property type="match status" value="1"/>
</dbReference>
<dbReference type="GO" id="GO:0005096">
    <property type="term" value="F:GTPase activator activity"/>
    <property type="evidence" value="ECO:0007669"/>
    <property type="project" value="UniProtKB-KW"/>
</dbReference>
<dbReference type="PANTHER" id="PTHR46265">
    <property type="entry name" value="RHO GTPASE-ACTIVATING PROTEIN 7"/>
    <property type="match status" value="1"/>
</dbReference>
<dbReference type="Pfam" id="PF00169">
    <property type="entry name" value="PH"/>
    <property type="match status" value="1"/>
</dbReference>
<evidence type="ECO:0000256" key="2">
    <source>
        <dbReference type="SAM" id="Coils"/>
    </source>
</evidence>
<dbReference type="InterPro" id="IPR025757">
    <property type="entry name" value="MIP1_Leuzipper"/>
</dbReference>
<feature type="domain" description="Rho-GAP" evidence="5">
    <location>
        <begin position="198"/>
        <end position="397"/>
    </location>
</feature>
<feature type="region of interest" description="Disordered" evidence="3">
    <location>
        <begin position="774"/>
        <end position="803"/>
    </location>
</feature>
<dbReference type="InterPro" id="IPR008936">
    <property type="entry name" value="Rho_GTPase_activation_prot"/>
</dbReference>
<feature type="region of interest" description="Disordered" evidence="3">
    <location>
        <begin position="400"/>
        <end position="513"/>
    </location>
</feature>
<dbReference type="PROSITE" id="PS50003">
    <property type="entry name" value="PH_DOMAIN"/>
    <property type="match status" value="1"/>
</dbReference>
<dbReference type="CDD" id="cd00159">
    <property type="entry name" value="RhoGAP"/>
    <property type="match status" value="1"/>
</dbReference>
<dbReference type="Gene3D" id="2.30.29.30">
    <property type="entry name" value="Pleckstrin-homology domain (PH domain)/Phosphotyrosine-binding domain (PTB)"/>
    <property type="match status" value="1"/>
</dbReference>
<feature type="region of interest" description="Disordered" evidence="3">
    <location>
        <begin position="825"/>
        <end position="928"/>
    </location>
</feature>
<dbReference type="InterPro" id="IPR011993">
    <property type="entry name" value="PH-like_dom_sf"/>
</dbReference>
<dbReference type="SUPFAM" id="SSF50729">
    <property type="entry name" value="PH domain-like"/>
    <property type="match status" value="1"/>
</dbReference>
<evidence type="ECO:0008006" key="8">
    <source>
        <dbReference type="Google" id="ProtNLM"/>
    </source>
</evidence>
<dbReference type="Pfam" id="PF14389">
    <property type="entry name" value="Lzipper-MIP1"/>
    <property type="match status" value="1"/>
</dbReference>
<protein>
    <recommendedName>
        <fullName evidence="8">Rho GTPase-activating protein REN1-like</fullName>
    </recommendedName>
</protein>
<dbReference type="GO" id="GO:0007165">
    <property type="term" value="P:signal transduction"/>
    <property type="evidence" value="ECO:0007669"/>
    <property type="project" value="InterPro"/>
</dbReference>
<dbReference type="InterPro" id="IPR001849">
    <property type="entry name" value="PH_domain"/>
</dbReference>
<feature type="compositionally biased region" description="Basic and acidic residues" evidence="3">
    <location>
        <begin position="168"/>
        <end position="180"/>
    </location>
</feature>
<dbReference type="Pfam" id="PF00620">
    <property type="entry name" value="RhoGAP"/>
    <property type="match status" value="1"/>
</dbReference>
<feature type="domain" description="PH" evidence="4">
    <location>
        <begin position="43"/>
        <end position="150"/>
    </location>
</feature>
<comment type="caution">
    <text evidence="6">The sequence shown here is derived from an EMBL/GenBank/DDBJ whole genome shotgun (WGS) entry which is preliminary data.</text>
</comment>
<dbReference type="SUPFAM" id="SSF48350">
    <property type="entry name" value="GTPase activation domain, GAP"/>
    <property type="match status" value="1"/>
</dbReference>
<dbReference type="AlphaFoldDB" id="A0AAN9FG92"/>
<keyword evidence="1" id="KW-0343">GTPase activation</keyword>
<feature type="coiled-coil region" evidence="2">
    <location>
        <begin position="604"/>
        <end position="663"/>
    </location>
</feature>
<evidence type="ECO:0000259" key="4">
    <source>
        <dbReference type="PROSITE" id="PS50003"/>
    </source>
</evidence>
<sequence>MSPQANGNGGASFHGPNSDPQPMIGKPEQLRSQSGNGNGNGNAVYKSGPLFISSKGIGWTSWKKRWFILTHSSLVFFRSDPNVVSQKGSEVNLTLGGIDLNNSGSVVVKADKKLLTVQFPDIRDGRAFTLKAETTEDLYAWKTALEDALAKAPSAGNVKGQNGTVRNDQTDSRDISLDRSKDRRDPVKFRVTGRPILLALEDVDGTPSFLEKALRFIEEHGAKVEGILRQAADVEHVKYRVQEYEEGKVEFTKDEDAHVIADCVKYVIREFPSSPVPASCCKALLEACRNGRVNRVSAMRVAIWDTFPEPNRCLLQRILLMMQVVASHKAVNKMSSSAVAACMAPLLLRPLLAGDCEIENDFDVGGDDSIQLLQAAAAANHAQAIVITLLEEYNGIFGQEGSEYPGPEMFSDSEESRSESEEATDDDLYYDDDDDYYSDDEQDESIQESDVDAEDDIVSETGSETGDSLASDEHDDKDHDLSISTSKSSKVIEDPEVDQILPSTSLEVSPQCKEVKSCENVKSPIKNANADESNQPVDIVGGLSTDQTTMHKSNCPSSSSFKEKSTSLPNEPAHRRRTVFGRTSAKKNLSMERTRCPDEDESEIERLEAVKTELQNQITEEVKESTKLQSDVEKRKKALQERRLTLERDVTRLQEQLQKEKTIRVTLEAGLKLSPGPFSDLSCVDEKTMVDLKELVLIEVDLANLEQKIDELGARLDVQLEQNYGSMLDCVNQIQQISNQERNLKNQPDSEIAALLQYEMSISKDTHFTGAENLSERMPESAPLPTFKKSGTRGEGANSNSSTLTKLSAKLSFLKDRRNPEFKQKVSDLLVPLPSPKKSGGYELHLPPPSPSKSRTYDFYLPLLSPKSSKSRGYEKQSPKGAGKEGQPLQHPERLTKSDSQPGNHCDRQNQHPPLYLRRGKSEGHHHS</sequence>
<dbReference type="Proteomes" id="UP001372338">
    <property type="component" value="Unassembled WGS sequence"/>
</dbReference>
<dbReference type="PANTHER" id="PTHR46265:SF23">
    <property type="entry name" value="PROTEIN FOR RHO-LIKE GTPASE FAMILY PROTEIN, PUTATIVE-RELATED"/>
    <property type="match status" value="1"/>
</dbReference>
<feature type="coiled-coil region" evidence="2">
    <location>
        <begin position="695"/>
        <end position="722"/>
    </location>
</feature>
<dbReference type="PROSITE" id="PS50238">
    <property type="entry name" value="RHOGAP"/>
    <property type="match status" value="1"/>
</dbReference>
<organism evidence="6 7">
    <name type="scientific">Crotalaria pallida</name>
    <name type="common">Smooth rattlebox</name>
    <name type="synonym">Crotalaria striata</name>
    <dbReference type="NCBI Taxonomy" id="3830"/>
    <lineage>
        <taxon>Eukaryota</taxon>
        <taxon>Viridiplantae</taxon>
        <taxon>Streptophyta</taxon>
        <taxon>Embryophyta</taxon>
        <taxon>Tracheophyta</taxon>
        <taxon>Spermatophyta</taxon>
        <taxon>Magnoliopsida</taxon>
        <taxon>eudicotyledons</taxon>
        <taxon>Gunneridae</taxon>
        <taxon>Pentapetalae</taxon>
        <taxon>rosids</taxon>
        <taxon>fabids</taxon>
        <taxon>Fabales</taxon>
        <taxon>Fabaceae</taxon>
        <taxon>Papilionoideae</taxon>
        <taxon>50 kb inversion clade</taxon>
        <taxon>genistoids sensu lato</taxon>
        <taxon>core genistoids</taxon>
        <taxon>Crotalarieae</taxon>
        <taxon>Crotalaria</taxon>
    </lineage>
</organism>
<dbReference type="InterPro" id="IPR000198">
    <property type="entry name" value="RhoGAP_dom"/>
</dbReference>
<feature type="region of interest" description="Disordered" evidence="3">
    <location>
        <begin position="1"/>
        <end position="39"/>
    </location>
</feature>
<evidence type="ECO:0000313" key="7">
    <source>
        <dbReference type="Proteomes" id="UP001372338"/>
    </source>
</evidence>
<accession>A0AAN9FG92</accession>
<feature type="region of interest" description="Disordered" evidence="3">
    <location>
        <begin position="152"/>
        <end position="180"/>
    </location>
</feature>
<evidence type="ECO:0000256" key="1">
    <source>
        <dbReference type="ARBA" id="ARBA00022468"/>
    </source>
</evidence>
<keyword evidence="2" id="KW-0175">Coiled coil</keyword>
<evidence type="ECO:0000313" key="6">
    <source>
        <dbReference type="EMBL" id="KAK7275832.1"/>
    </source>
</evidence>
<dbReference type="EMBL" id="JAYWIO010000003">
    <property type="protein sequence ID" value="KAK7275832.1"/>
    <property type="molecule type" value="Genomic_DNA"/>
</dbReference>
<feature type="compositionally biased region" description="Acidic residues" evidence="3">
    <location>
        <begin position="421"/>
        <end position="458"/>
    </location>
</feature>
<feature type="region of interest" description="Disordered" evidence="3">
    <location>
        <begin position="546"/>
        <end position="602"/>
    </location>
</feature>
<gene>
    <name evidence="6" type="ORF">RIF29_16957</name>
</gene>
<dbReference type="SMART" id="SM00324">
    <property type="entry name" value="RhoGAP"/>
    <property type="match status" value="1"/>
</dbReference>
<dbReference type="CDD" id="cd00821">
    <property type="entry name" value="PH"/>
    <property type="match status" value="1"/>
</dbReference>
<feature type="compositionally biased region" description="Basic and acidic residues" evidence="3">
    <location>
        <begin position="471"/>
        <end position="481"/>
    </location>
</feature>
<evidence type="ECO:0000259" key="5">
    <source>
        <dbReference type="PROSITE" id="PS50238"/>
    </source>
</evidence>
<keyword evidence="7" id="KW-1185">Reference proteome</keyword>
<reference evidence="6 7" key="1">
    <citation type="submission" date="2024-01" db="EMBL/GenBank/DDBJ databases">
        <title>The genomes of 5 underutilized Papilionoideae crops provide insights into root nodulation and disease resistanc.</title>
        <authorList>
            <person name="Yuan L."/>
        </authorList>
    </citation>
    <scope>NUCLEOTIDE SEQUENCE [LARGE SCALE GENOMIC DNA]</scope>
    <source>
        <strain evidence="6">ZHUSHIDOU_FW_LH</strain>
        <tissue evidence="6">Leaf</tissue>
    </source>
</reference>
<name>A0AAN9FG92_CROPI</name>
<dbReference type="SMART" id="SM00233">
    <property type="entry name" value="PH"/>
    <property type="match status" value="1"/>
</dbReference>
<proteinExistence type="predicted"/>
<dbReference type="InterPro" id="IPR052799">
    <property type="entry name" value="Rho_GAP_Regulators"/>
</dbReference>